<keyword evidence="1" id="KW-0472">Membrane</keyword>
<keyword evidence="1" id="KW-1133">Transmembrane helix</keyword>
<gene>
    <name evidence="2" type="ORF">RirG_105870</name>
</gene>
<dbReference type="Proteomes" id="UP000022910">
    <property type="component" value="Unassembled WGS sequence"/>
</dbReference>
<dbReference type="AlphaFoldDB" id="A0A015JMD4"/>
<feature type="transmembrane region" description="Helical" evidence="1">
    <location>
        <begin position="111"/>
        <end position="132"/>
    </location>
</feature>
<keyword evidence="1" id="KW-0812">Transmembrane</keyword>
<evidence type="ECO:0000256" key="1">
    <source>
        <dbReference type="SAM" id="Phobius"/>
    </source>
</evidence>
<dbReference type="OrthoDB" id="2376363at2759"/>
<dbReference type="HOGENOM" id="CLU_1078271_0_0_1"/>
<feature type="transmembrane region" description="Helical" evidence="1">
    <location>
        <begin position="37"/>
        <end position="65"/>
    </location>
</feature>
<sequence>MAAKTQRNSTNVNNTPTVTIVDSAEPRKYRVMGSCCFCIPEIVGVFAILSMYFFTGMFGAATSFLSLGYTDDGLTKAILSVFGILNTLFVIASALGVSAIKKEKIVLMHRLSIAFWVITALMIIINIIILALDFNSKDSYINECVSADPSSPNSNDADTKNFCEHTVRASLIGETIRLIALGSVSIYFAYVIFRFARNMKKEVLPFTAPPVPINGQSTPTYFVYSAQPPTSNNWVPPPTYTVKTIHLPDDFKPDSKNP</sequence>
<reference evidence="2 3" key="1">
    <citation type="submission" date="2014-02" db="EMBL/GenBank/DDBJ databases">
        <title>Single nucleus genome sequencing reveals high similarity among nuclei of an endomycorrhizal fungus.</title>
        <authorList>
            <person name="Lin K."/>
            <person name="Geurts R."/>
            <person name="Zhang Z."/>
            <person name="Limpens E."/>
            <person name="Saunders D.G."/>
            <person name="Mu D."/>
            <person name="Pang E."/>
            <person name="Cao H."/>
            <person name="Cha H."/>
            <person name="Lin T."/>
            <person name="Zhou Q."/>
            <person name="Shang Y."/>
            <person name="Li Y."/>
            <person name="Ivanov S."/>
            <person name="Sharma T."/>
            <person name="Velzen R.V."/>
            <person name="Ruijter N.D."/>
            <person name="Aanen D.K."/>
            <person name="Win J."/>
            <person name="Kamoun S."/>
            <person name="Bisseling T."/>
            <person name="Huang S."/>
        </authorList>
    </citation>
    <scope>NUCLEOTIDE SEQUENCE [LARGE SCALE GENOMIC DNA]</scope>
    <source>
        <strain evidence="3">DAOM197198w</strain>
    </source>
</reference>
<organism evidence="2 3">
    <name type="scientific">Rhizophagus irregularis (strain DAOM 197198w)</name>
    <name type="common">Glomus intraradices</name>
    <dbReference type="NCBI Taxonomy" id="1432141"/>
    <lineage>
        <taxon>Eukaryota</taxon>
        <taxon>Fungi</taxon>
        <taxon>Fungi incertae sedis</taxon>
        <taxon>Mucoromycota</taxon>
        <taxon>Glomeromycotina</taxon>
        <taxon>Glomeromycetes</taxon>
        <taxon>Glomerales</taxon>
        <taxon>Glomeraceae</taxon>
        <taxon>Rhizophagus</taxon>
    </lineage>
</organism>
<comment type="caution">
    <text evidence="2">The sequence shown here is derived from an EMBL/GenBank/DDBJ whole genome shotgun (WGS) entry which is preliminary data.</text>
</comment>
<evidence type="ECO:0000313" key="2">
    <source>
        <dbReference type="EMBL" id="EXX68370.1"/>
    </source>
</evidence>
<evidence type="ECO:0000313" key="3">
    <source>
        <dbReference type="Proteomes" id="UP000022910"/>
    </source>
</evidence>
<proteinExistence type="predicted"/>
<accession>A0A015JMD4</accession>
<keyword evidence="3" id="KW-1185">Reference proteome</keyword>
<protein>
    <submittedName>
        <fullName evidence="2">Uncharacterized protein</fullName>
    </submittedName>
</protein>
<feature type="transmembrane region" description="Helical" evidence="1">
    <location>
        <begin position="175"/>
        <end position="193"/>
    </location>
</feature>
<dbReference type="EMBL" id="JEMT01017321">
    <property type="protein sequence ID" value="EXX68370.1"/>
    <property type="molecule type" value="Genomic_DNA"/>
</dbReference>
<name>A0A015JMD4_RHIIW</name>
<feature type="transmembrane region" description="Helical" evidence="1">
    <location>
        <begin position="77"/>
        <end position="99"/>
    </location>
</feature>